<dbReference type="PANTHER" id="PTHR43586">
    <property type="entry name" value="CYSTEINE DESULFURASE"/>
    <property type="match status" value="1"/>
</dbReference>
<dbReference type="Gene3D" id="3.90.1150.10">
    <property type="entry name" value="Aspartate Aminotransferase, domain 1"/>
    <property type="match status" value="1"/>
</dbReference>
<sequence length="972" mass="107220">MEKAKYRYSVSGSAAHTRLVPLLPSDWEDCSPTKETPSGNEETLVPDFVWENGPRKATRPYRDILKAYSHLPNGSACLDSKWVLARLLNEDAETSIDKNDNAFSFLATLESHCFKGPDGYASFCQRVFTEKEDGLSEESDEPGIFPDLLINNGACPSTVPPSPSSLWVVKDAFSNGAGGIWVVDSSTSNALNKTPNASGPLYQNHQYVAQRYTWPPVLYGGKKMHVRVYGLLTSDGRAFVHKRAFLHVANDKFQLKEDPNKEENEDHSKIPDDNCLPAEKVFRGTVHISNCCANSHDQTAFAGEILADLEATDMAVDKETEQPIYPLGPFFPSMKASLAALTQRAWPFLAGGQGNNGFEYLGMDFILSYKQSDSTNEREPVAYLLEVNAPPAQDTATGLKHAEDLHDDVIRDIMTLWVLPKVTDGVYAETPGGWRLAHTVPSEGDNTENDEPILPSKAAIINKIRWGMLERRTTKQESRHTTTEKASALSSRYVNSQDPTESHSPDFIAARTRNLFPYFSDFPGIAAEATSSEAASRVPPKIFWENAGGAQVPFHVIRQMTGALGHRNRSVEGAMTKERARNVLGTLLGAAPDDYFVFLGPNASTLLLSLANQYASSGMIKNGDEIVLSTENHLANVNPWIAAAEMVGATIKWWAPTRFGEETKQDESASPFLSDILTKKTRIIAISHASNILGQLRDVRSIRTMADSATKGYALLVVDAVAAAPHIYPNVSSLGVDWYVVSCHKLFGPHIGALLGRKASVDQLVTASMTNHHSIESLPYKLLEVGTINYEGCSGIVGLGMYIRELGMLQLSQGSDGAIWRDEQTSCQTPRQESYWCPLVSDAESPTQDQVMIAYQRIRRVEEWLVDCLLTVLRKSDKVRIIEIPESELFCVARLPVISFVHETVKSSTIVECCSKNGLICRHGTFLSNLQLLEDFGVSVPEGVVRVSLLHYNLRIEVDAFADILESIPGWF</sequence>
<dbReference type="EMBL" id="CAICTM010000784">
    <property type="protein sequence ID" value="CAB9516469.1"/>
    <property type="molecule type" value="Genomic_DNA"/>
</dbReference>
<dbReference type="Gene3D" id="3.30.470.20">
    <property type="entry name" value="ATP-grasp fold, B domain"/>
    <property type="match status" value="1"/>
</dbReference>
<feature type="region of interest" description="Disordered" evidence="1">
    <location>
        <begin position="472"/>
        <end position="503"/>
    </location>
</feature>
<evidence type="ECO:0000313" key="3">
    <source>
        <dbReference type="EMBL" id="CAB9516469.1"/>
    </source>
</evidence>
<dbReference type="Pfam" id="PF03133">
    <property type="entry name" value="TTL"/>
    <property type="match status" value="1"/>
</dbReference>
<accession>A0A9N8EDI3</accession>
<evidence type="ECO:0000259" key="2">
    <source>
        <dbReference type="Pfam" id="PF00266"/>
    </source>
</evidence>
<dbReference type="SUPFAM" id="SSF53383">
    <property type="entry name" value="PLP-dependent transferases"/>
    <property type="match status" value="1"/>
</dbReference>
<dbReference type="Proteomes" id="UP001153069">
    <property type="component" value="Unassembled WGS sequence"/>
</dbReference>
<dbReference type="InterPro" id="IPR004344">
    <property type="entry name" value="TTL/TTLL_fam"/>
</dbReference>
<keyword evidence="4" id="KW-1185">Reference proteome</keyword>
<gene>
    <name evidence="3" type="ORF">SEMRO_785_G202120.1</name>
</gene>
<feature type="compositionally biased region" description="Polar residues" evidence="1">
    <location>
        <begin position="484"/>
        <end position="499"/>
    </location>
</feature>
<dbReference type="InterPro" id="IPR015422">
    <property type="entry name" value="PyrdxlP-dep_Trfase_small"/>
</dbReference>
<feature type="compositionally biased region" description="Basic and acidic residues" evidence="1">
    <location>
        <begin position="472"/>
        <end position="483"/>
    </location>
</feature>
<dbReference type="OrthoDB" id="420046at2759"/>
<dbReference type="InterPro" id="IPR015424">
    <property type="entry name" value="PyrdxlP-dep_Trfase"/>
</dbReference>
<dbReference type="Pfam" id="PF00266">
    <property type="entry name" value="Aminotran_5"/>
    <property type="match status" value="1"/>
</dbReference>
<dbReference type="InterPro" id="IPR000192">
    <property type="entry name" value="Aminotrans_V_dom"/>
</dbReference>
<name>A0A9N8EDI3_9STRA</name>
<organism evidence="3 4">
    <name type="scientific">Seminavis robusta</name>
    <dbReference type="NCBI Taxonomy" id="568900"/>
    <lineage>
        <taxon>Eukaryota</taxon>
        <taxon>Sar</taxon>
        <taxon>Stramenopiles</taxon>
        <taxon>Ochrophyta</taxon>
        <taxon>Bacillariophyta</taxon>
        <taxon>Bacillariophyceae</taxon>
        <taxon>Bacillariophycidae</taxon>
        <taxon>Naviculales</taxon>
        <taxon>Naviculaceae</taxon>
        <taxon>Seminavis</taxon>
    </lineage>
</organism>
<protein>
    <submittedName>
        <fullName evidence="3">Cysteine desulfurase</fullName>
    </submittedName>
</protein>
<dbReference type="PANTHER" id="PTHR43586:SF21">
    <property type="entry name" value="PYRIDOXAL PHOSPHATE (PLP)-DEPENDENT ASPARTATE AMINOTRANSFERASE SUPERFAMILY"/>
    <property type="match status" value="1"/>
</dbReference>
<dbReference type="Gene3D" id="3.40.640.10">
    <property type="entry name" value="Type I PLP-dependent aspartate aminotransferase-like (Major domain)"/>
    <property type="match status" value="1"/>
</dbReference>
<dbReference type="InterPro" id="IPR015421">
    <property type="entry name" value="PyrdxlP-dep_Trfase_major"/>
</dbReference>
<comment type="caution">
    <text evidence="3">The sequence shown here is derived from an EMBL/GenBank/DDBJ whole genome shotgun (WGS) entry which is preliminary data.</text>
</comment>
<evidence type="ECO:0000256" key="1">
    <source>
        <dbReference type="SAM" id="MobiDB-lite"/>
    </source>
</evidence>
<feature type="domain" description="Aminotransferase class V" evidence="2">
    <location>
        <begin position="543"/>
        <end position="804"/>
    </location>
</feature>
<dbReference type="AlphaFoldDB" id="A0A9N8EDI3"/>
<evidence type="ECO:0000313" key="4">
    <source>
        <dbReference type="Proteomes" id="UP001153069"/>
    </source>
</evidence>
<reference evidence="3" key="1">
    <citation type="submission" date="2020-06" db="EMBL/GenBank/DDBJ databases">
        <authorList>
            <consortium name="Plant Systems Biology data submission"/>
        </authorList>
    </citation>
    <scope>NUCLEOTIDE SEQUENCE</scope>
    <source>
        <strain evidence="3">D6</strain>
    </source>
</reference>
<proteinExistence type="predicted"/>